<evidence type="ECO:0000313" key="6">
    <source>
        <dbReference type="EMBL" id="KAF2690038.1"/>
    </source>
</evidence>
<dbReference type="SUPFAM" id="SSF54373">
    <property type="entry name" value="FAD-linked reductases, C-terminal domain"/>
    <property type="match status" value="1"/>
</dbReference>
<keyword evidence="3" id="KW-0732">Signal</keyword>
<gene>
    <name evidence="6" type="ORF">K458DRAFT_356532</name>
</gene>
<dbReference type="SUPFAM" id="SSF51905">
    <property type="entry name" value="FAD/NAD(P)-binding domain"/>
    <property type="match status" value="1"/>
</dbReference>
<dbReference type="InterPro" id="IPR012132">
    <property type="entry name" value="GMC_OxRdtase"/>
</dbReference>
<dbReference type="InterPro" id="IPR000172">
    <property type="entry name" value="GMC_OxRdtase_N"/>
</dbReference>
<dbReference type="AlphaFoldDB" id="A0A6G1JHW9"/>
<dbReference type="Gene3D" id="3.30.560.10">
    <property type="entry name" value="Glucose Oxidase, domain 3"/>
    <property type="match status" value="1"/>
</dbReference>
<feature type="domain" description="Glucose-methanol-choline oxidoreductase C-terminal" evidence="5">
    <location>
        <begin position="455"/>
        <end position="594"/>
    </location>
</feature>
<evidence type="ECO:0000259" key="4">
    <source>
        <dbReference type="Pfam" id="PF00732"/>
    </source>
</evidence>
<organism evidence="6 7">
    <name type="scientific">Lentithecium fluviatile CBS 122367</name>
    <dbReference type="NCBI Taxonomy" id="1168545"/>
    <lineage>
        <taxon>Eukaryota</taxon>
        <taxon>Fungi</taxon>
        <taxon>Dikarya</taxon>
        <taxon>Ascomycota</taxon>
        <taxon>Pezizomycotina</taxon>
        <taxon>Dothideomycetes</taxon>
        <taxon>Pleosporomycetidae</taxon>
        <taxon>Pleosporales</taxon>
        <taxon>Massarineae</taxon>
        <taxon>Lentitheciaceae</taxon>
        <taxon>Lentithecium</taxon>
    </lineage>
</organism>
<dbReference type="PANTHER" id="PTHR11552">
    <property type="entry name" value="GLUCOSE-METHANOL-CHOLINE GMC OXIDOREDUCTASE"/>
    <property type="match status" value="1"/>
</dbReference>
<evidence type="ECO:0000313" key="7">
    <source>
        <dbReference type="Proteomes" id="UP000799291"/>
    </source>
</evidence>
<evidence type="ECO:0000256" key="2">
    <source>
        <dbReference type="PIRSR" id="PIRSR000137-2"/>
    </source>
</evidence>
<keyword evidence="2" id="KW-0274">FAD</keyword>
<feature type="binding site" evidence="2">
    <location>
        <begin position="139"/>
        <end position="142"/>
    </location>
    <ligand>
        <name>FAD</name>
        <dbReference type="ChEBI" id="CHEBI:57692"/>
    </ligand>
</feature>
<dbReference type="Pfam" id="PF05199">
    <property type="entry name" value="GMC_oxred_C"/>
    <property type="match status" value="1"/>
</dbReference>
<evidence type="ECO:0000256" key="3">
    <source>
        <dbReference type="SAM" id="SignalP"/>
    </source>
</evidence>
<evidence type="ECO:0000259" key="5">
    <source>
        <dbReference type="Pfam" id="PF05199"/>
    </source>
</evidence>
<reference evidence="6" key="1">
    <citation type="journal article" date="2020" name="Stud. Mycol.">
        <title>101 Dothideomycetes genomes: a test case for predicting lifestyles and emergence of pathogens.</title>
        <authorList>
            <person name="Haridas S."/>
            <person name="Albert R."/>
            <person name="Binder M."/>
            <person name="Bloem J."/>
            <person name="Labutti K."/>
            <person name="Salamov A."/>
            <person name="Andreopoulos B."/>
            <person name="Baker S."/>
            <person name="Barry K."/>
            <person name="Bills G."/>
            <person name="Bluhm B."/>
            <person name="Cannon C."/>
            <person name="Castanera R."/>
            <person name="Culley D."/>
            <person name="Daum C."/>
            <person name="Ezra D."/>
            <person name="Gonzalez J."/>
            <person name="Henrissat B."/>
            <person name="Kuo A."/>
            <person name="Liang C."/>
            <person name="Lipzen A."/>
            <person name="Lutzoni F."/>
            <person name="Magnuson J."/>
            <person name="Mondo S."/>
            <person name="Nolan M."/>
            <person name="Ohm R."/>
            <person name="Pangilinan J."/>
            <person name="Park H.-J."/>
            <person name="Ramirez L."/>
            <person name="Alfaro M."/>
            <person name="Sun H."/>
            <person name="Tritt A."/>
            <person name="Yoshinaga Y."/>
            <person name="Zwiers L.-H."/>
            <person name="Turgeon B."/>
            <person name="Goodwin S."/>
            <person name="Spatafora J."/>
            <person name="Crous P."/>
            <person name="Grigoriev I."/>
        </authorList>
    </citation>
    <scope>NUCLEOTIDE SEQUENCE</scope>
    <source>
        <strain evidence="6">CBS 122367</strain>
    </source>
</reference>
<feature type="binding site" evidence="2">
    <location>
        <position position="287"/>
    </location>
    <ligand>
        <name>FAD</name>
        <dbReference type="ChEBI" id="CHEBI:57692"/>
    </ligand>
</feature>
<sequence length="606" mass="65709">MHPLPFLLSTFALSAAATKINSTYEYVVVGSGPGGGPLAANLARAGHSVLLLEAGDDQGSNPNISQILNFNKAGNDPTTRWDFFVKHSDDPEREKKFEHYVYRRANGEFYVGMSPPKGASALGIYYPRAGTLGGCAMHNAGVSVNAADTDWNYIAEITGDETWGTEEMRRHLLSIENAVYAVNDTTHGHSGYLTLTQARVSVGNGSDGGALVQIVADAVGQGEVEVEALLKRDMNAQDKGRDLRTGIFGQIRHADAEGRRVGPNSFIKATLVDGRKFPLTVSLNSLVTRVLFEKEANDTSPRAVGVEYLEGESLYSADPRSSKNATGVVKQVTASREVIISGGVFNSPQILKLSGIGPASELLKWNISVVVDLPGVGTRMSDNYETSIIGLAQRDLHNVSGTHAVMLKSAAAIAANRTRDLYLFCGSFSFEGYWPGFPTEFGKSEYECAIVHMNPHSQDGTVTLRSSDPRDMPEINFRFYEEGEDEDLKAILDGVKWARSVLAKAPAGIAPFRELHPCKSTEVNCTDAEQKEWIKLNTYSHHATSTCQIGGDDDRLAVLDSKFRVRGVKGLRVVDASAFPRVPGAFPVLPTFMLSEKAFRDILADA</sequence>
<dbReference type="InterPro" id="IPR007867">
    <property type="entry name" value="GMC_OxRtase_C"/>
</dbReference>
<feature type="domain" description="Glucose-methanol-choline oxidoreductase N-terminal" evidence="4">
    <location>
        <begin position="124"/>
        <end position="383"/>
    </location>
</feature>
<comment type="cofactor">
    <cofactor evidence="2">
        <name>FAD</name>
        <dbReference type="ChEBI" id="CHEBI:57692"/>
    </cofactor>
</comment>
<name>A0A6G1JHW9_9PLEO</name>
<feature type="chain" id="PRO_5026150163" evidence="3">
    <location>
        <begin position="18"/>
        <end position="606"/>
    </location>
</feature>
<dbReference type="InterPro" id="IPR036188">
    <property type="entry name" value="FAD/NAD-bd_sf"/>
</dbReference>
<dbReference type="GO" id="GO:0050660">
    <property type="term" value="F:flavin adenine dinucleotide binding"/>
    <property type="evidence" value="ECO:0007669"/>
    <property type="project" value="InterPro"/>
</dbReference>
<proteinExistence type="inferred from homology"/>
<feature type="signal peptide" evidence="3">
    <location>
        <begin position="1"/>
        <end position="17"/>
    </location>
</feature>
<keyword evidence="7" id="KW-1185">Reference proteome</keyword>
<comment type="similarity">
    <text evidence="1">Belongs to the GMC oxidoreductase family.</text>
</comment>
<feature type="binding site" evidence="2">
    <location>
        <position position="425"/>
    </location>
    <ligand>
        <name>substrate</name>
    </ligand>
</feature>
<dbReference type="Gene3D" id="3.50.50.60">
    <property type="entry name" value="FAD/NAD(P)-binding domain"/>
    <property type="match status" value="2"/>
</dbReference>
<dbReference type="OrthoDB" id="269227at2759"/>
<dbReference type="Pfam" id="PF00732">
    <property type="entry name" value="GMC_oxred_N"/>
    <property type="match status" value="1"/>
</dbReference>
<keyword evidence="2" id="KW-0285">Flavoprotein</keyword>
<dbReference type="PIRSF" id="PIRSF000137">
    <property type="entry name" value="Alcohol_oxidase"/>
    <property type="match status" value="1"/>
</dbReference>
<dbReference type="GO" id="GO:0016614">
    <property type="term" value="F:oxidoreductase activity, acting on CH-OH group of donors"/>
    <property type="evidence" value="ECO:0007669"/>
    <property type="project" value="InterPro"/>
</dbReference>
<evidence type="ECO:0000256" key="1">
    <source>
        <dbReference type="ARBA" id="ARBA00010790"/>
    </source>
</evidence>
<protein>
    <submittedName>
        <fullName evidence="6">GMC oxidoreductase</fullName>
    </submittedName>
</protein>
<dbReference type="EMBL" id="MU005571">
    <property type="protein sequence ID" value="KAF2690038.1"/>
    <property type="molecule type" value="Genomic_DNA"/>
</dbReference>
<dbReference type="Proteomes" id="UP000799291">
    <property type="component" value="Unassembled WGS sequence"/>
</dbReference>
<accession>A0A6G1JHW9</accession>
<dbReference type="PANTHER" id="PTHR11552:SF80">
    <property type="entry name" value="GMC OXIDOREDUCTASE"/>
    <property type="match status" value="1"/>
</dbReference>